<organism evidence="7 8">
    <name type="scientific">Candidatus Methanolliviera hydrocarbonicum</name>
    <dbReference type="NCBI Taxonomy" id="2491085"/>
    <lineage>
        <taxon>Archaea</taxon>
        <taxon>Methanobacteriati</taxon>
        <taxon>Methanobacteriota</taxon>
        <taxon>Candidatus Methanoliparia</taxon>
        <taxon>Candidatus Methanoliparales</taxon>
        <taxon>Candidatus Methanollivieraceae</taxon>
        <taxon>Candidatus Methanolliviera</taxon>
    </lineage>
</organism>
<dbReference type="PROSITE" id="PS01071">
    <property type="entry name" value="GRPE"/>
    <property type="match status" value="1"/>
</dbReference>
<dbReference type="PRINTS" id="PR00773">
    <property type="entry name" value="GRPEPROTEIN"/>
</dbReference>
<keyword evidence="2 3" id="KW-0143">Chaperone</keyword>
<evidence type="ECO:0000256" key="1">
    <source>
        <dbReference type="ARBA" id="ARBA00009054"/>
    </source>
</evidence>
<keyword evidence="3" id="KW-0963">Cytoplasm</keyword>
<dbReference type="Gene3D" id="3.90.20.20">
    <property type="match status" value="1"/>
</dbReference>
<name>A0A520KYU3_9EURY</name>
<dbReference type="Gene3D" id="2.30.22.10">
    <property type="entry name" value="Head domain of nucleotide exchange factor GrpE"/>
    <property type="match status" value="1"/>
</dbReference>
<evidence type="ECO:0000313" key="8">
    <source>
        <dbReference type="Proteomes" id="UP000320766"/>
    </source>
</evidence>
<dbReference type="GO" id="GO:0005737">
    <property type="term" value="C:cytoplasm"/>
    <property type="evidence" value="ECO:0007669"/>
    <property type="project" value="UniProtKB-SubCell"/>
</dbReference>
<dbReference type="SUPFAM" id="SSF51064">
    <property type="entry name" value="Head domain of nucleotide exchange factor GrpE"/>
    <property type="match status" value="1"/>
</dbReference>
<dbReference type="AlphaFoldDB" id="A0A520KYU3"/>
<comment type="similarity">
    <text evidence="1 3 5">Belongs to the GrpE family.</text>
</comment>
<dbReference type="Pfam" id="PF01025">
    <property type="entry name" value="GrpE"/>
    <property type="match status" value="1"/>
</dbReference>
<dbReference type="PANTHER" id="PTHR21237">
    <property type="entry name" value="GRPE PROTEIN"/>
    <property type="match status" value="1"/>
</dbReference>
<dbReference type="CDD" id="cd00446">
    <property type="entry name" value="GrpE"/>
    <property type="match status" value="1"/>
</dbReference>
<reference evidence="7 8" key="1">
    <citation type="journal article" date="2019" name="Nat. Microbiol.">
        <title>Wide diversity of methane and short-chain alkane metabolisms in uncultured archaea.</title>
        <authorList>
            <person name="Borrel G."/>
            <person name="Adam P.S."/>
            <person name="McKay L.J."/>
            <person name="Chen L.X."/>
            <person name="Sierra-Garcia I.N."/>
            <person name="Sieber C.M."/>
            <person name="Letourneur Q."/>
            <person name="Ghozlane A."/>
            <person name="Andersen G.L."/>
            <person name="Li W.J."/>
            <person name="Hallam S.J."/>
            <person name="Muyzer G."/>
            <person name="de Oliveira V.M."/>
            <person name="Inskeep W.P."/>
            <person name="Banfield J.F."/>
            <person name="Gribaldo S."/>
        </authorList>
    </citation>
    <scope>NUCLEOTIDE SEQUENCE [LARGE SCALE GENOMIC DNA]</scope>
    <source>
        <strain evidence="7">NM1b</strain>
    </source>
</reference>
<dbReference type="HAMAP" id="MF_01151">
    <property type="entry name" value="GrpE"/>
    <property type="match status" value="1"/>
</dbReference>
<protein>
    <recommendedName>
        <fullName evidence="3 4">Protein GrpE</fullName>
    </recommendedName>
    <alternativeName>
        <fullName evidence="3">HSP-70 cofactor</fullName>
    </alternativeName>
</protein>
<dbReference type="EMBL" id="RXIL01000009">
    <property type="protein sequence ID" value="RZN73496.1"/>
    <property type="molecule type" value="Genomic_DNA"/>
</dbReference>
<gene>
    <name evidence="3 7" type="primary">grpE</name>
    <name evidence="7" type="ORF">EF807_00630</name>
</gene>
<dbReference type="GO" id="GO:0000774">
    <property type="term" value="F:adenyl-nucleotide exchange factor activity"/>
    <property type="evidence" value="ECO:0007669"/>
    <property type="project" value="InterPro"/>
</dbReference>
<dbReference type="Proteomes" id="UP000320766">
    <property type="component" value="Unassembled WGS sequence"/>
</dbReference>
<comment type="caution">
    <text evidence="7">The sequence shown here is derived from an EMBL/GenBank/DDBJ whole genome shotgun (WGS) entry which is preliminary data.</text>
</comment>
<dbReference type="GO" id="GO:0051082">
    <property type="term" value="F:unfolded protein binding"/>
    <property type="evidence" value="ECO:0007669"/>
    <property type="project" value="TreeGrafter"/>
</dbReference>
<evidence type="ECO:0000256" key="3">
    <source>
        <dbReference type="HAMAP-Rule" id="MF_01151"/>
    </source>
</evidence>
<feature type="coiled-coil region" evidence="6">
    <location>
        <begin position="9"/>
        <end position="50"/>
    </location>
</feature>
<dbReference type="SUPFAM" id="SSF58014">
    <property type="entry name" value="Coiled-coil domain of nucleotide exchange factor GrpE"/>
    <property type="match status" value="1"/>
</dbReference>
<keyword evidence="3 4" id="KW-0346">Stress response</keyword>
<dbReference type="GO" id="GO:0051087">
    <property type="term" value="F:protein-folding chaperone binding"/>
    <property type="evidence" value="ECO:0007669"/>
    <property type="project" value="InterPro"/>
</dbReference>
<sequence length="178" mass="21497">MVCEETELSSEEREEYKELETRIEQLKKDLEEEKTRSNEYLERLKYLQAEFDNYKKVMDKKIEEYKKTAGESLILKLIDVYEGMEKCIENWFETEEDERLVGIMLIYDQLKNILKEKGLKEIESIGKRYDPFLHEVLSVEERDDCEEDTILEEFRRGYKLNSKVIRYSVVKVAKKPER</sequence>
<keyword evidence="6" id="KW-0175">Coiled coil</keyword>
<comment type="function">
    <text evidence="3 4">Participates actively in the response to hyperosmotic and heat shock by preventing the aggregation of stress-denatured proteins, in association with DnaK and GrpE. It is the nucleotide exchange factor for DnaK and may function as a thermosensor. Unfolded proteins bind initially to DnaJ; upon interaction with the DnaJ-bound protein, DnaK hydrolyzes its bound ATP, resulting in the formation of a stable complex. GrpE releases ADP from DnaK; ATP binding to DnaK triggers the release of the substrate protein, thus completing the reaction cycle. Several rounds of ATP-dependent interactions between DnaJ, DnaK and GrpE are required for fully efficient folding.</text>
</comment>
<dbReference type="InterPro" id="IPR009012">
    <property type="entry name" value="GrpE_head"/>
</dbReference>
<dbReference type="GO" id="GO:0006457">
    <property type="term" value="P:protein folding"/>
    <property type="evidence" value="ECO:0007669"/>
    <property type="project" value="InterPro"/>
</dbReference>
<accession>A0A520KYU3</accession>
<comment type="subunit">
    <text evidence="3">Homodimer.</text>
</comment>
<proteinExistence type="inferred from homology"/>
<dbReference type="PANTHER" id="PTHR21237:SF23">
    <property type="entry name" value="GRPE PROTEIN HOMOLOG, MITOCHONDRIAL"/>
    <property type="match status" value="1"/>
</dbReference>
<dbReference type="InterPro" id="IPR013805">
    <property type="entry name" value="GrpE_CC"/>
</dbReference>
<evidence type="ECO:0000256" key="2">
    <source>
        <dbReference type="ARBA" id="ARBA00023186"/>
    </source>
</evidence>
<comment type="subcellular location">
    <subcellularLocation>
        <location evidence="3">Cytoplasm</location>
    </subcellularLocation>
</comment>
<evidence type="ECO:0000256" key="6">
    <source>
        <dbReference type="SAM" id="Coils"/>
    </source>
</evidence>
<dbReference type="GO" id="GO:0042803">
    <property type="term" value="F:protein homodimerization activity"/>
    <property type="evidence" value="ECO:0007669"/>
    <property type="project" value="InterPro"/>
</dbReference>
<evidence type="ECO:0000256" key="5">
    <source>
        <dbReference type="RuleBase" id="RU004478"/>
    </source>
</evidence>
<evidence type="ECO:0000256" key="4">
    <source>
        <dbReference type="RuleBase" id="RU000639"/>
    </source>
</evidence>
<evidence type="ECO:0000313" key="7">
    <source>
        <dbReference type="EMBL" id="RZN73496.1"/>
    </source>
</evidence>
<dbReference type="InterPro" id="IPR000740">
    <property type="entry name" value="GrpE"/>
</dbReference>